<dbReference type="EMBL" id="VZQZ01000007">
    <property type="protein sequence ID" value="KAB0664854.1"/>
    <property type="molecule type" value="Genomic_DNA"/>
</dbReference>
<dbReference type="AlphaFoldDB" id="A0A7J4ZPL5"/>
<protein>
    <submittedName>
        <fullName evidence="1">Uncharacterized protein</fullName>
    </submittedName>
</protein>
<keyword evidence="2" id="KW-1185">Reference proteome</keyword>
<evidence type="ECO:0000313" key="2">
    <source>
        <dbReference type="Proteomes" id="UP000420562"/>
    </source>
</evidence>
<sequence length="133" mass="14960">MAGRRLKGITITILAQEHARKDWYFDFEAEPFRRFCEKLSREMKKLGVALTIVHNRDATITINSYADLLNCVRISSPVDGHSNLCVGHIIGKSEHLDIMEDIEAAVRRIAFAPETVAPSNEFRKVCHNCGCGC</sequence>
<comment type="caution">
    <text evidence="1">The sequence shown here is derived from an EMBL/GenBank/DDBJ whole genome shotgun (WGS) entry which is preliminary data.</text>
</comment>
<accession>A0A7J4ZPL5</accession>
<gene>
    <name evidence="1" type="ORF">F6V25_12400</name>
</gene>
<evidence type="ECO:0000313" key="1">
    <source>
        <dbReference type="EMBL" id="KAB0664854.1"/>
    </source>
</evidence>
<name>A0A7J4ZPL5_9BACT</name>
<reference evidence="1 2" key="1">
    <citation type="submission" date="2019-09" db="EMBL/GenBank/DDBJ databases">
        <title>Geobacter sp. Red96, a novel strain isolated from paddy soil.</title>
        <authorList>
            <person name="Xu Z."/>
            <person name="Masuda Y."/>
            <person name="Itoh H."/>
            <person name="Senoo K."/>
        </authorList>
    </citation>
    <scope>NUCLEOTIDE SEQUENCE [LARGE SCALE GENOMIC DNA]</scope>
    <source>
        <strain evidence="1 2">Red96</strain>
    </source>
</reference>
<organism evidence="1 2">
    <name type="scientific">Oryzomonas japonica</name>
    <dbReference type="NCBI Taxonomy" id="2603858"/>
    <lineage>
        <taxon>Bacteria</taxon>
        <taxon>Pseudomonadati</taxon>
        <taxon>Thermodesulfobacteriota</taxon>
        <taxon>Desulfuromonadia</taxon>
        <taxon>Geobacterales</taxon>
        <taxon>Geobacteraceae</taxon>
        <taxon>Oryzomonas</taxon>
    </lineage>
</organism>
<dbReference type="RefSeq" id="WP_151128866.1">
    <property type="nucleotide sequence ID" value="NZ_VZQZ01000007.1"/>
</dbReference>
<dbReference type="Proteomes" id="UP000420562">
    <property type="component" value="Unassembled WGS sequence"/>
</dbReference>
<proteinExistence type="predicted"/>